<keyword evidence="2 7" id="KW-0479">Metal-binding</keyword>
<feature type="compositionally biased region" description="Low complexity" evidence="8">
    <location>
        <begin position="248"/>
        <end position="267"/>
    </location>
</feature>
<feature type="compositionally biased region" description="Low complexity" evidence="8">
    <location>
        <begin position="348"/>
        <end position="357"/>
    </location>
</feature>
<dbReference type="SUPFAM" id="SSF57716">
    <property type="entry name" value="Glucocorticoid receptor-like (DNA-binding domain)"/>
    <property type="match status" value="3"/>
</dbReference>
<comment type="subcellular location">
    <subcellularLocation>
        <location evidence="1">Nucleus</location>
    </subcellularLocation>
</comment>
<evidence type="ECO:0000256" key="6">
    <source>
        <dbReference type="ARBA" id="ARBA00023242"/>
    </source>
</evidence>
<organism evidence="10 11">
    <name type="scientific">Lunasporangiospora selenospora</name>
    <dbReference type="NCBI Taxonomy" id="979761"/>
    <lineage>
        <taxon>Eukaryota</taxon>
        <taxon>Fungi</taxon>
        <taxon>Fungi incertae sedis</taxon>
        <taxon>Mucoromycota</taxon>
        <taxon>Mortierellomycotina</taxon>
        <taxon>Mortierellomycetes</taxon>
        <taxon>Mortierellales</taxon>
        <taxon>Mortierellaceae</taxon>
        <taxon>Lunasporangiospora</taxon>
    </lineage>
</organism>
<feature type="region of interest" description="Disordered" evidence="8">
    <location>
        <begin position="345"/>
        <end position="524"/>
    </location>
</feature>
<feature type="compositionally biased region" description="Basic and acidic residues" evidence="8">
    <location>
        <begin position="87"/>
        <end position="104"/>
    </location>
</feature>
<evidence type="ECO:0000256" key="8">
    <source>
        <dbReference type="SAM" id="MobiDB-lite"/>
    </source>
</evidence>
<dbReference type="GO" id="GO:0005634">
    <property type="term" value="C:nucleus"/>
    <property type="evidence" value="ECO:0007669"/>
    <property type="project" value="UniProtKB-SubCell"/>
</dbReference>
<keyword evidence="5 7" id="KW-0440">LIM domain</keyword>
<feature type="compositionally biased region" description="Basic and acidic residues" evidence="8">
    <location>
        <begin position="420"/>
        <end position="435"/>
    </location>
</feature>
<dbReference type="AlphaFoldDB" id="A0A9P6G330"/>
<evidence type="ECO:0000313" key="11">
    <source>
        <dbReference type="Proteomes" id="UP000780801"/>
    </source>
</evidence>
<dbReference type="FunFam" id="2.10.110.10:FF:000001">
    <property type="entry name" value="Cysteine and glycine-rich protein 1"/>
    <property type="match status" value="1"/>
</dbReference>
<evidence type="ECO:0000256" key="1">
    <source>
        <dbReference type="ARBA" id="ARBA00004123"/>
    </source>
</evidence>
<feature type="region of interest" description="Disordered" evidence="8">
    <location>
        <begin position="49"/>
        <end position="115"/>
    </location>
</feature>
<gene>
    <name evidence="10" type="ORF">BGW38_003625</name>
</gene>
<dbReference type="PANTHER" id="PTHR24215">
    <property type="entry name" value="RHO-GTPASE-ACTIVATING PROTEIN LRG1"/>
    <property type="match status" value="1"/>
</dbReference>
<feature type="compositionally biased region" description="Low complexity" evidence="8">
    <location>
        <begin position="192"/>
        <end position="236"/>
    </location>
</feature>
<dbReference type="Pfam" id="PF00412">
    <property type="entry name" value="LIM"/>
    <property type="match status" value="1"/>
</dbReference>
<evidence type="ECO:0000256" key="2">
    <source>
        <dbReference type="ARBA" id="ARBA00022723"/>
    </source>
</evidence>
<evidence type="ECO:0000256" key="5">
    <source>
        <dbReference type="ARBA" id="ARBA00023038"/>
    </source>
</evidence>
<dbReference type="GO" id="GO:0046872">
    <property type="term" value="F:metal ion binding"/>
    <property type="evidence" value="ECO:0007669"/>
    <property type="project" value="UniProtKB-KW"/>
</dbReference>
<dbReference type="PROSITE" id="PS50023">
    <property type="entry name" value="LIM_DOMAIN_2"/>
    <property type="match status" value="1"/>
</dbReference>
<feature type="compositionally biased region" description="Polar residues" evidence="8">
    <location>
        <begin position="476"/>
        <end position="519"/>
    </location>
</feature>
<dbReference type="GO" id="GO:0030036">
    <property type="term" value="P:actin cytoskeleton organization"/>
    <property type="evidence" value="ECO:0007669"/>
    <property type="project" value="TreeGrafter"/>
</dbReference>
<feature type="compositionally biased region" description="Low complexity" evidence="8">
    <location>
        <begin position="165"/>
        <end position="175"/>
    </location>
</feature>
<evidence type="ECO:0000259" key="9">
    <source>
        <dbReference type="PROSITE" id="PS50023"/>
    </source>
</evidence>
<keyword evidence="11" id="KW-1185">Reference proteome</keyword>
<dbReference type="OrthoDB" id="8062037at2759"/>
<dbReference type="EMBL" id="JAABOA010000024">
    <property type="protein sequence ID" value="KAF9586500.1"/>
    <property type="molecule type" value="Genomic_DNA"/>
</dbReference>
<proteinExistence type="predicted"/>
<evidence type="ECO:0000313" key="10">
    <source>
        <dbReference type="EMBL" id="KAF9586500.1"/>
    </source>
</evidence>
<dbReference type="Gene3D" id="2.10.110.10">
    <property type="entry name" value="Cysteine Rich Protein"/>
    <property type="match status" value="1"/>
</dbReference>
<sequence>MEPLGIKQRPLDSSILAEHEGEAFCRTCHKKMWGPTGYGYASGLLVPEGPESQFKQSIGQPVNSSGSVGDDDDNGDGVSAYNTLDDAVNRNSDHGGSKLTHEALSRATIEETEEQRRERLIPVNATLKKRNSLDMIREQAEASRRAYDDAHAQRVASKFGRINPTLTGGSTSSIGSGSGAGGSLSMIDANQSDRLSVNSDSSSAFGSTMATTSSPAPSLSSITSSISSQPPGSIPTKSLFLNQSYRGTSTSTTSSSYSQHHQQQQQDSESEYARSRQALSFQTGAPAFQRSAPSPSPISPVSSSGPPSLPKRDQQQTSISPSTTGAQADDSFMDYMPIRVVARKDEPAASTASPTTAKSFGNAVHPDEWDDDVPKKDFSTRNQVPLYQQRLSQPPVQREKEPTPPVSSGSTSSGAGRLMNEADRWTMREQEERQKQAAAKSSSSNTVEEDEWDAEPTPTIPSKPQSLSYMPARHGSSATNRTWTPSVSTGSESLSSPGANSAQDQQSPTKPLTPNTSYYRSGGMMTPKKFGSSLGGGGDICPRCQKTVYAAESALAPGGSKYHKMCLRCVQCSKSLDSTNMTDRQGVPYCKTCYGKAFGAHGYGYGGGASVLHTEL</sequence>
<keyword evidence="6" id="KW-0539">Nucleus</keyword>
<protein>
    <recommendedName>
        <fullName evidence="9">LIM zinc-binding domain-containing protein</fullName>
    </recommendedName>
</protein>
<evidence type="ECO:0000256" key="4">
    <source>
        <dbReference type="ARBA" id="ARBA00022833"/>
    </source>
</evidence>
<feature type="region of interest" description="Disordered" evidence="8">
    <location>
        <begin position="161"/>
        <end position="332"/>
    </location>
</feature>
<dbReference type="PROSITE" id="PS00478">
    <property type="entry name" value="LIM_DOMAIN_1"/>
    <property type="match status" value="1"/>
</dbReference>
<feature type="domain" description="LIM zinc-binding" evidence="9">
    <location>
        <begin position="539"/>
        <end position="600"/>
    </location>
</feature>
<dbReference type="Proteomes" id="UP000780801">
    <property type="component" value="Unassembled WGS sequence"/>
</dbReference>
<keyword evidence="3" id="KW-0677">Repeat</keyword>
<dbReference type="GO" id="GO:0005737">
    <property type="term" value="C:cytoplasm"/>
    <property type="evidence" value="ECO:0007669"/>
    <property type="project" value="TreeGrafter"/>
</dbReference>
<feature type="compositionally biased region" description="Polar residues" evidence="8">
    <location>
        <begin position="380"/>
        <end position="395"/>
    </location>
</feature>
<dbReference type="CDD" id="cd09326">
    <property type="entry name" value="LIM_CRP_like"/>
    <property type="match status" value="1"/>
</dbReference>
<evidence type="ECO:0000256" key="3">
    <source>
        <dbReference type="ARBA" id="ARBA00022737"/>
    </source>
</evidence>
<keyword evidence="4 7" id="KW-0862">Zinc</keyword>
<evidence type="ECO:0000256" key="7">
    <source>
        <dbReference type="PROSITE-ProRule" id="PRU00125"/>
    </source>
</evidence>
<dbReference type="SMART" id="SM00132">
    <property type="entry name" value="LIM"/>
    <property type="match status" value="1"/>
</dbReference>
<dbReference type="InterPro" id="IPR001781">
    <property type="entry name" value="Znf_LIM"/>
</dbReference>
<comment type="caution">
    <text evidence="10">The sequence shown here is derived from an EMBL/GenBank/DDBJ whole genome shotgun (WGS) entry which is preliminary data.</text>
</comment>
<accession>A0A9P6G330</accession>
<dbReference type="PANTHER" id="PTHR24215:SF35">
    <property type="entry name" value="MUSCLE LIM PROTEIN MLP84B"/>
    <property type="match status" value="1"/>
</dbReference>
<name>A0A9P6G330_9FUNG</name>
<reference evidence="10" key="1">
    <citation type="journal article" date="2020" name="Fungal Divers.">
        <title>Resolving the Mortierellaceae phylogeny through synthesis of multi-gene phylogenetics and phylogenomics.</title>
        <authorList>
            <person name="Vandepol N."/>
            <person name="Liber J."/>
            <person name="Desiro A."/>
            <person name="Na H."/>
            <person name="Kennedy M."/>
            <person name="Barry K."/>
            <person name="Grigoriev I.V."/>
            <person name="Miller A.N."/>
            <person name="O'Donnell K."/>
            <person name="Stajich J.E."/>
            <person name="Bonito G."/>
        </authorList>
    </citation>
    <scope>NUCLEOTIDE SEQUENCE</scope>
    <source>
        <strain evidence="10">KOD1015</strain>
    </source>
</reference>
<feature type="compositionally biased region" description="Polar residues" evidence="8">
    <location>
        <begin position="315"/>
        <end position="326"/>
    </location>
</feature>